<evidence type="ECO:0000256" key="2">
    <source>
        <dbReference type="ARBA" id="ARBA00022490"/>
    </source>
</evidence>
<keyword evidence="5 9" id="KW-0342">GTP-binding</keyword>
<feature type="compositionally biased region" description="Basic and acidic residues" evidence="10">
    <location>
        <begin position="60"/>
        <end position="71"/>
    </location>
</feature>
<dbReference type="FunFam" id="1.20.120.140:FF:000002">
    <property type="entry name" value="Signal recognition particle receptor FtsY"/>
    <property type="match status" value="1"/>
</dbReference>
<keyword evidence="2 9" id="KW-0963">Cytoplasm</keyword>
<organism evidence="13 14">
    <name type="scientific">Knoellia koreensis</name>
    <dbReference type="NCBI Taxonomy" id="2730921"/>
    <lineage>
        <taxon>Bacteria</taxon>
        <taxon>Bacillati</taxon>
        <taxon>Actinomycetota</taxon>
        <taxon>Actinomycetes</taxon>
        <taxon>Micrococcales</taxon>
        <taxon>Intrasporangiaceae</taxon>
        <taxon>Knoellia</taxon>
    </lineage>
</organism>
<dbReference type="InterPro" id="IPR042101">
    <property type="entry name" value="SRP54_N_sf"/>
</dbReference>
<name>A0A849H6Y4_9MICO</name>
<dbReference type="PANTHER" id="PTHR43134">
    <property type="entry name" value="SIGNAL RECOGNITION PARTICLE RECEPTOR SUBUNIT ALPHA"/>
    <property type="match status" value="1"/>
</dbReference>
<dbReference type="InterPro" id="IPR036225">
    <property type="entry name" value="SRP/SRP_N"/>
</dbReference>
<feature type="binding site" evidence="9">
    <location>
        <begin position="297"/>
        <end position="301"/>
    </location>
    <ligand>
        <name>GTP</name>
        <dbReference type="ChEBI" id="CHEBI:37565"/>
    </ligand>
</feature>
<dbReference type="PROSITE" id="PS00300">
    <property type="entry name" value="SRP54"/>
    <property type="match status" value="1"/>
</dbReference>
<accession>A0A849H6Y4</accession>
<dbReference type="GO" id="GO:0005525">
    <property type="term" value="F:GTP binding"/>
    <property type="evidence" value="ECO:0007669"/>
    <property type="project" value="UniProtKB-UniRule"/>
</dbReference>
<dbReference type="Gene3D" id="3.40.50.300">
    <property type="entry name" value="P-loop containing nucleotide triphosphate hydrolases"/>
    <property type="match status" value="1"/>
</dbReference>
<dbReference type="InterPro" id="IPR000897">
    <property type="entry name" value="SRP54_GTPase_dom"/>
</dbReference>
<dbReference type="SUPFAM" id="SSF47364">
    <property type="entry name" value="Domain of the SRP/SRP receptor G-proteins"/>
    <property type="match status" value="1"/>
</dbReference>
<protein>
    <recommendedName>
        <fullName evidence="9">Signal recognition particle receptor FtsY</fullName>
        <shortName evidence="9">SRP receptor</shortName>
        <ecNumber evidence="9">3.6.5.4</ecNumber>
    </recommendedName>
</protein>
<comment type="subcellular location">
    <subcellularLocation>
        <location evidence="9">Cell membrane</location>
        <topology evidence="9">Peripheral membrane protein</topology>
        <orientation evidence="9">Cytoplasmic side</orientation>
    </subcellularLocation>
    <subcellularLocation>
        <location evidence="9">Cytoplasm</location>
    </subcellularLocation>
</comment>
<dbReference type="GO" id="GO:0006614">
    <property type="term" value="P:SRP-dependent cotranslational protein targeting to membrane"/>
    <property type="evidence" value="ECO:0007669"/>
    <property type="project" value="InterPro"/>
</dbReference>
<dbReference type="EMBL" id="JABEPQ010000001">
    <property type="protein sequence ID" value="NNM45600.1"/>
    <property type="molecule type" value="Genomic_DNA"/>
</dbReference>
<dbReference type="FunFam" id="3.40.50.300:FF:000053">
    <property type="entry name" value="Signal recognition particle receptor FtsY"/>
    <property type="match status" value="1"/>
</dbReference>
<keyword evidence="11" id="KW-1133">Transmembrane helix</keyword>
<dbReference type="HAMAP" id="MF_00920">
    <property type="entry name" value="FtsY"/>
    <property type="match status" value="1"/>
</dbReference>
<reference evidence="13 14" key="1">
    <citation type="submission" date="2020-04" db="EMBL/GenBank/DDBJ databases">
        <title>Knoellia sp. isolate from air conditioner.</title>
        <authorList>
            <person name="Chea S."/>
            <person name="Kim D.-U."/>
        </authorList>
    </citation>
    <scope>NUCLEOTIDE SEQUENCE [LARGE SCALE GENOMIC DNA]</scope>
    <source>
        <strain evidence="13 14">DB2414S</strain>
    </source>
</reference>
<feature type="region of interest" description="Disordered" evidence="10">
    <location>
        <begin position="32"/>
        <end position="101"/>
    </location>
</feature>
<feature type="transmembrane region" description="Helical" evidence="11">
    <location>
        <begin position="12"/>
        <end position="30"/>
    </location>
</feature>
<sequence length="407" mass="42830">MARVINELWEWIAVAVGLLVVLGGAVVGLMRGRGGRTKEAPPQAPGRDGDVLPGVGDDAEPPRDAPKRPIEDAGSVDTLPAPGYETPAPPEPETPTIERPAEAKGRLQRLRARLARSNSSLGQGLLALLSRGHLDEEAWEEVEDTLIASDLGVEATTELVDSLRQQVKVDGTTDEATVRGWLREDLLKLVDPTMDRSIADSRVDGRPAVVMVVGVNGTGKTTTVGKLARVLVAEDKDVVLGAADTFRAAAADQLETWGARVGVPTIRSDRDGADPAAVAFDAVKAGTELEADVVLVDTAGRLHNKVGLMDELGKVKRVIEKQSPIDEVLLVLDATTGQNGLRQAEVFAEVVDVTGIVLTKLDGTAKGGIVVSVQRKLGVPVKLVGLGEGPDDLAPFDPEAFVDAIVG</sequence>
<dbReference type="SMART" id="SM00382">
    <property type="entry name" value="AAA"/>
    <property type="match status" value="1"/>
</dbReference>
<dbReference type="InterPro" id="IPR027417">
    <property type="entry name" value="P-loop_NTPase"/>
</dbReference>
<keyword evidence="3 9" id="KW-0547">Nucleotide-binding</keyword>
<dbReference type="EC" id="3.6.5.4" evidence="9"/>
<evidence type="ECO:0000256" key="9">
    <source>
        <dbReference type="HAMAP-Rule" id="MF_00920"/>
    </source>
</evidence>
<keyword evidence="4 9" id="KW-0378">Hydrolase</keyword>
<feature type="binding site" evidence="9">
    <location>
        <begin position="359"/>
        <end position="362"/>
    </location>
    <ligand>
        <name>GTP</name>
        <dbReference type="ChEBI" id="CHEBI:37565"/>
    </ligand>
</feature>
<dbReference type="RefSeq" id="WP_171242600.1">
    <property type="nucleotide sequence ID" value="NZ_JABEPQ010000001.1"/>
</dbReference>
<dbReference type="NCBIfam" id="TIGR00064">
    <property type="entry name" value="ftsY"/>
    <property type="match status" value="1"/>
</dbReference>
<evidence type="ECO:0000256" key="10">
    <source>
        <dbReference type="SAM" id="MobiDB-lite"/>
    </source>
</evidence>
<comment type="catalytic activity">
    <reaction evidence="8 9">
        <text>GTP + H2O = GDP + phosphate + H(+)</text>
        <dbReference type="Rhea" id="RHEA:19669"/>
        <dbReference type="ChEBI" id="CHEBI:15377"/>
        <dbReference type="ChEBI" id="CHEBI:15378"/>
        <dbReference type="ChEBI" id="CHEBI:37565"/>
        <dbReference type="ChEBI" id="CHEBI:43474"/>
        <dbReference type="ChEBI" id="CHEBI:58189"/>
        <dbReference type="EC" id="3.6.5.4"/>
    </reaction>
</comment>
<evidence type="ECO:0000313" key="13">
    <source>
        <dbReference type="EMBL" id="NNM45600.1"/>
    </source>
</evidence>
<dbReference type="InterPro" id="IPR013822">
    <property type="entry name" value="Signal_recog_particl_SRP54_hlx"/>
</dbReference>
<keyword evidence="7 9" id="KW-0675">Receptor</keyword>
<dbReference type="GO" id="GO:0005886">
    <property type="term" value="C:plasma membrane"/>
    <property type="evidence" value="ECO:0007669"/>
    <property type="project" value="UniProtKB-SubCell"/>
</dbReference>
<feature type="domain" description="SRP54-type proteins GTP-binding" evidence="12">
    <location>
        <begin position="380"/>
        <end position="393"/>
    </location>
</feature>
<keyword evidence="11" id="KW-0812">Transmembrane</keyword>
<dbReference type="Pfam" id="PF00448">
    <property type="entry name" value="SRP54"/>
    <property type="match status" value="1"/>
</dbReference>
<dbReference type="GO" id="GO:0005737">
    <property type="term" value="C:cytoplasm"/>
    <property type="evidence" value="ECO:0007669"/>
    <property type="project" value="UniProtKB-SubCell"/>
</dbReference>
<dbReference type="SUPFAM" id="SSF52540">
    <property type="entry name" value="P-loop containing nucleoside triphosphate hydrolases"/>
    <property type="match status" value="1"/>
</dbReference>
<evidence type="ECO:0000256" key="8">
    <source>
        <dbReference type="ARBA" id="ARBA00048027"/>
    </source>
</evidence>
<dbReference type="InterPro" id="IPR003593">
    <property type="entry name" value="AAA+_ATPase"/>
</dbReference>
<keyword evidence="6 9" id="KW-0472">Membrane</keyword>
<dbReference type="SMART" id="SM00962">
    <property type="entry name" value="SRP54"/>
    <property type="match status" value="1"/>
</dbReference>
<dbReference type="Pfam" id="PF02881">
    <property type="entry name" value="SRP54_N"/>
    <property type="match status" value="1"/>
</dbReference>
<dbReference type="SMART" id="SM00963">
    <property type="entry name" value="SRP54_N"/>
    <property type="match status" value="1"/>
</dbReference>
<evidence type="ECO:0000256" key="5">
    <source>
        <dbReference type="ARBA" id="ARBA00023134"/>
    </source>
</evidence>
<dbReference type="Gene3D" id="1.20.120.140">
    <property type="entry name" value="Signal recognition particle SRP54, nucleotide-binding domain"/>
    <property type="match status" value="1"/>
</dbReference>
<evidence type="ECO:0000256" key="4">
    <source>
        <dbReference type="ARBA" id="ARBA00022801"/>
    </source>
</evidence>
<evidence type="ECO:0000259" key="12">
    <source>
        <dbReference type="PROSITE" id="PS00300"/>
    </source>
</evidence>
<dbReference type="PANTHER" id="PTHR43134:SF1">
    <property type="entry name" value="SIGNAL RECOGNITION PARTICLE RECEPTOR SUBUNIT ALPHA"/>
    <property type="match status" value="1"/>
</dbReference>
<proteinExistence type="inferred from homology"/>
<dbReference type="GO" id="GO:0005047">
    <property type="term" value="F:signal recognition particle binding"/>
    <property type="evidence" value="ECO:0007669"/>
    <property type="project" value="TreeGrafter"/>
</dbReference>
<keyword evidence="14" id="KW-1185">Reference proteome</keyword>
<dbReference type="GO" id="GO:0003924">
    <property type="term" value="F:GTPase activity"/>
    <property type="evidence" value="ECO:0007669"/>
    <property type="project" value="UniProtKB-UniRule"/>
</dbReference>
<dbReference type="AlphaFoldDB" id="A0A849H6Y4"/>
<keyword evidence="1 9" id="KW-1003">Cell membrane</keyword>
<evidence type="ECO:0000256" key="6">
    <source>
        <dbReference type="ARBA" id="ARBA00023136"/>
    </source>
</evidence>
<evidence type="ECO:0000313" key="14">
    <source>
        <dbReference type="Proteomes" id="UP000588586"/>
    </source>
</evidence>
<evidence type="ECO:0000256" key="7">
    <source>
        <dbReference type="ARBA" id="ARBA00023170"/>
    </source>
</evidence>
<evidence type="ECO:0000256" key="3">
    <source>
        <dbReference type="ARBA" id="ARBA00022741"/>
    </source>
</evidence>
<dbReference type="InterPro" id="IPR004390">
    <property type="entry name" value="SR_rcpt_FtsY"/>
</dbReference>
<gene>
    <name evidence="9 13" type="primary">ftsY</name>
    <name evidence="13" type="ORF">HJG52_06215</name>
</gene>
<comment type="function">
    <text evidence="9">Involved in targeting and insertion of nascent membrane proteins into the cytoplasmic membrane. Acts as a receptor for the complex formed by the signal recognition particle (SRP) and the ribosome-nascent chain (RNC).</text>
</comment>
<evidence type="ECO:0000256" key="11">
    <source>
        <dbReference type="SAM" id="Phobius"/>
    </source>
</evidence>
<dbReference type="Proteomes" id="UP000588586">
    <property type="component" value="Unassembled WGS sequence"/>
</dbReference>
<feature type="binding site" evidence="9">
    <location>
        <begin position="214"/>
        <end position="221"/>
    </location>
    <ligand>
        <name>GTP</name>
        <dbReference type="ChEBI" id="CHEBI:37565"/>
    </ligand>
</feature>
<evidence type="ECO:0000256" key="1">
    <source>
        <dbReference type="ARBA" id="ARBA00022475"/>
    </source>
</evidence>
<comment type="similarity">
    <text evidence="9">Belongs to the GTP-binding SRP family. FtsY subfamily.</text>
</comment>
<comment type="subunit">
    <text evidence="9">Part of the signal recognition particle protein translocation system, which is composed of SRP and FtsY.</text>
</comment>
<comment type="caution">
    <text evidence="13">The sequence shown here is derived from an EMBL/GenBank/DDBJ whole genome shotgun (WGS) entry which is preliminary data.</text>
</comment>